<name>A0ABU6ZV90_9FABA</name>
<protein>
    <submittedName>
        <fullName evidence="2">Uncharacterized protein</fullName>
    </submittedName>
</protein>
<dbReference type="EMBL" id="JASCZI010274318">
    <property type="protein sequence ID" value="MED6225891.1"/>
    <property type="molecule type" value="Genomic_DNA"/>
</dbReference>
<dbReference type="Proteomes" id="UP001341840">
    <property type="component" value="Unassembled WGS sequence"/>
</dbReference>
<comment type="caution">
    <text evidence="2">The sequence shown here is derived from an EMBL/GenBank/DDBJ whole genome shotgun (WGS) entry which is preliminary data.</text>
</comment>
<feature type="region of interest" description="Disordered" evidence="1">
    <location>
        <begin position="11"/>
        <end position="31"/>
    </location>
</feature>
<sequence length="101" mass="11458">MLHLYEGFCPFSSRPSSPSKRRLQNSKVDPEESQPLLIFTTNMRMIYVNIFTGEATTAIRRATAKGGAELETHSKEVSLLIFIHYGRVEPLILSCLQRLMS</sequence>
<accession>A0ABU6ZV90</accession>
<gene>
    <name evidence="2" type="ORF">PIB30_097978</name>
</gene>
<evidence type="ECO:0000313" key="2">
    <source>
        <dbReference type="EMBL" id="MED6225891.1"/>
    </source>
</evidence>
<reference evidence="2 3" key="1">
    <citation type="journal article" date="2023" name="Plants (Basel)">
        <title>Bridging the Gap: Combining Genomics and Transcriptomics Approaches to Understand Stylosanthes scabra, an Orphan Legume from the Brazilian Caatinga.</title>
        <authorList>
            <person name="Ferreira-Neto J.R.C."/>
            <person name="da Silva M.D."/>
            <person name="Binneck E."/>
            <person name="de Melo N.F."/>
            <person name="da Silva R.H."/>
            <person name="de Melo A.L.T.M."/>
            <person name="Pandolfi V."/>
            <person name="Bustamante F.O."/>
            <person name="Brasileiro-Vidal A.C."/>
            <person name="Benko-Iseppon A.M."/>
        </authorList>
    </citation>
    <scope>NUCLEOTIDE SEQUENCE [LARGE SCALE GENOMIC DNA]</scope>
    <source>
        <tissue evidence="2">Leaves</tissue>
    </source>
</reference>
<organism evidence="2 3">
    <name type="scientific">Stylosanthes scabra</name>
    <dbReference type="NCBI Taxonomy" id="79078"/>
    <lineage>
        <taxon>Eukaryota</taxon>
        <taxon>Viridiplantae</taxon>
        <taxon>Streptophyta</taxon>
        <taxon>Embryophyta</taxon>
        <taxon>Tracheophyta</taxon>
        <taxon>Spermatophyta</taxon>
        <taxon>Magnoliopsida</taxon>
        <taxon>eudicotyledons</taxon>
        <taxon>Gunneridae</taxon>
        <taxon>Pentapetalae</taxon>
        <taxon>rosids</taxon>
        <taxon>fabids</taxon>
        <taxon>Fabales</taxon>
        <taxon>Fabaceae</taxon>
        <taxon>Papilionoideae</taxon>
        <taxon>50 kb inversion clade</taxon>
        <taxon>dalbergioids sensu lato</taxon>
        <taxon>Dalbergieae</taxon>
        <taxon>Pterocarpus clade</taxon>
        <taxon>Stylosanthes</taxon>
    </lineage>
</organism>
<evidence type="ECO:0000256" key="1">
    <source>
        <dbReference type="SAM" id="MobiDB-lite"/>
    </source>
</evidence>
<keyword evidence="3" id="KW-1185">Reference proteome</keyword>
<evidence type="ECO:0000313" key="3">
    <source>
        <dbReference type="Proteomes" id="UP001341840"/>
    </source>
</evidence>
<proteinExistence type="predicted"/>